<keyword evidence="1" id="KW-0812">Transmembrane</keyword>
<protein>
    <submittedName>
        <fullName evidence="2">Uncharacterized protein</fullName>
    </submittedName>
</protein>
<name>A0A1Z2LC02_9ACTN</name>
<reference evidence="2 3" key="1">
    <citation type="submission" date="2017-06" db="EMBL/GenBank/DDBJ databases">
        <title>Streptomyces albireticuli Genome sequencing and assembly.</title>
        <authorList>
            <person name="Wang Y."/>
            <person name="Du B."/>
            <person name="Ding Y."/>
            <person name="Liu H."/>
            <person name="Hou Q."/>
            <person name="Liu K."/>
            <person name="Yao L."/>
            <person name="Wang C."/>
        </authorList>
    </citation>
    <scope>NUCLEOTIDE SEQUENCE [LARGE SCALE GENOMIC DNA]</scope>
    <source>
        <strain evidence="2 3">MDJK11</strain>
    </source>
</reference>
<dbReference type="AlphaFoldDB" id="A0A1Z2LC02"/>
<evidence type="ECO:0000256" key="1">
    <source>
        <dbReference type="SAM" id="Phobius"/>
    </source>
</evidence>
<gene>
    <name evidence="2" type="ORF">SMD11_6263</name>
</gene>
<dbReference type="OrthoDB" id="9924540at2"/>
<dbReference type="EMBL" id="CP021744">
    <property type="protein sequence ID" value="ARZ71839.1"/>
    <property type="molecule type" value="Genomic_DNA"/>
</dbReference>
<accession>A0A1Z2LC02</accession>
<keyword evidence="1" id="KW-1133">Transmembrane helix</keyword>
<dbReference type="KEGG" id="salj:SMD11_6263"/>
<sequence>MADTAWPLVAGLLIMALMVVLVAHLALSGSAARDRARVLKALSEVIHALAEVVRAFWGRR</sequence>
<feature type="transmembrane region" description="Helical" evidence="1">
    <location>
        <begin position="6"/>
        <end position="27"/>
    </location>
</feature>
<evidence type="ECO:0000313" key="3">
    <source>
        <dbReference type="Proteomes" id="UP000195755"/>
    </source>
</evidence>
<evidence type="ECO:0000313" key="2">
    <source>
        <dbReference type="EMBL" id="ARZ71839.1"/>
    </source>
</evidence>
<keyword evidence="1" id="KW-0472">Membrane</keyword>
<organism evidence="2 3">
    <name type="scientific">Streptomyces albireticuli</name>
    <dbReference type="NCBI Taxonomy" id="1940"/>
    <lineage>
        <taxon>Bacteria</taxon>
        <taxon>Bacillati</taxon>
        <taxon>Actinomycetota</taxon>
        <taxon>Actinomycetes</taxon>
        <taxon>Kitasatosporales</taxon>
        <taxon>Streptomycetaceae</taxon>
        <taxon>Streptomyces</taxon>
    </lineage>
</organism>
<dbReference type="Proteomes" id="UP000195755">
    <property type="component" value="Chromosome"/>
</dbReference>
<proteinExistence type="predicted"/>
<dbReference type="RefSeq" id="WP_087929568.1">
    <property type="nucleotide sequence ID" value="NZ_CP021744.1"/>
</dbReference>